<accession>A0A6A9UYL5</accession>
<protein>
    <submittedName>
        <fullName evidence="2">Uncharacterized protein</fullName>
    </submittedName>
</protein>
<reference evidence="2 3" key="1">
    <citation type="submission" date="2019-12" db="EMBL/GenBank/DDBJ databases">
        <title>Auraticoccus cholistani sp. nov., an actinomycete isolated from soil of Cholistan desert.</title>
        <authorList>
            <person name="Cheema M.T."/>
        </authorList>
    </citation>
    <scope>NUCLEOTIDE SEQUENCE [LARGE SCALE GENOMIC DNA]</scope>
    <source>
        <strain evidence="2 3">F435</strain>
    </source>
</reference>
<feature type="compositionally biased region" description="Pro residues" evidence="1">
    <location>
        <begin position="1"/>
        <end position="10"/>
    </location>
</feature>
<evidence type="ECO:0000313" key="2">
    <source>
        <dbReference type="EMBL" id="MVA76962.1"/>
    </source>
</evidence>
<name>A0A6A9UYL5_9ACTN</name>
<dbReference type="Proteomes" id="UP000435304">
    <property type="component" value="Unassembled WGS sequence"/>
</dbReference>
<evidence type="ECO:0000256" key="1">
    <source>
        <dbReference type="SAM" id="MobiDB-lite"/>
    </source>
</evidence>
<comment type="caution">
    <text evidence="2">The sequence shown here is derived from an EMBL/GenBank/DDBJ whole genome shotgun (WGS) entry which is preliminary data.</text>
</comment>
<organism evidence="2 3">
    <name type="scientific">Auraticoccus cholistanensis</name>
    <dbReference type="NCBI Taxonomy" id="2656650"/>
    <lineage>
        <taxon>Bacteria</taxon>
        <taxon>Bacillati</taxon>
        <taxon>Actinomycetota</taxon>
        <taxon>Actinomycetes</taxon>
        <taxon>Propionibacteriales</taxon>
        <taxon>Propionibacteriaceae</taxon>
        <taxon>Auraticoccus</taxon>
    </lineage>
</organism>
<sequence length="62" mass="7200">MTTPTHPAPARPTLAPRPPDDISQLLWEPITDWEYRPDPVGFDEDEDSIDHWVYVVDPRDDD</sequence>
<gene>
    <name evidence="2" type="ORF">GC722_13150</name>
</gene>
<evidence type="ECO:0000313" key="3">
    <source>
        <dbReference type="Proteomes" id="UP000435304"/>
    </source>
</evidence>
<keyword evidence="3" id="KW-1185">Reference proteome</keyword>
<proteinExistence type="predicted"/>
<dbReference type="EMBL" id="WPCU01000009">
    <property type="protein sequence ID" value="MVA76962.1"/>
    <property type="molecule type" value="Genomic_DNA"/>
</dbReference>
<dbReference type="AlphaFoldDB" id="A0A6A9UYL5"/>
<feature type="region of interest" description="Disordered" evidence="1">
    <location>
        <begin position="1"/>
        <end position="22"/>
    </location>
</feature>
<dbReference type="RefSeq" id="WP_156610935.1">
    <property type="nucleotide sequence ID" value="NZ_WPCU01000009.1"/>
</dbReference>